<name>A0ABW8QCK8_9FLAO</name>
<protein>
    <submittedName>
        <fullName evidence="1">Uncharacterized protein</fullName>
    </submittedName>
</protein>
<evidence type="ECO:0000313" key="1">
    <source>
        <dbReference type="EMBL" id="MFK8294054.1"/>
    </source>
</evidence>
<dbReference type="RefSeq" id="WP_203965511.1">
    <property type="nucleotide sequence ID" value="NZ_BOPJ01000001.1"/>
</dbReference>
<dbReference type="EMBL" id="JBJGWJ010000007">
    <property type="protein sequence ID" value="MFK8294054.1"/>
    <property type="molecule type" value="Genomic_DNA"/>
</dbReference>
<keyword evidence="2" id="KW-1185">Reference proteome</keyword>
<sequence length="156" mass="18568">MVKKLDTYINSNRTNIEKEIENWVTTQLLDDDSKYYTLPSINEVYDISVVYVKVSYNKYLLTYMDKNEYIATEMDFEISYQVDILTDDEDTMYKDDDTKEWKYFETTNVSVKDRRNVKADVIFYLENSKINDFEVEKVNKGKDLIIRSGKMDEDGT</sequence>
<gene>
    <name evidence="1" type="ORF">ACI76L_09685</name>
</gene>
<dbReference type="Proteomes" id="UP001622370">
    <property type="component" value="Unassembled WGS sequence"/>
</dbReference>
<proteinExistence type="predicted"/>
<comment type="caution">
    <text evidence="1">The sequence shown here is derived from an EMBL/GenBank/DDBJ whole genome shotgun (WGS) entry which is preliminary data.</text>
</comment>
<evidence type="ECO:0000313" key="2">
    <source>
        <dbReference type="Proteomes" id="UP001622370"/>
    </source>
</evidence>
<accession>A0ABW8QCK8</accession>
<organism evidence="1 2">
    <name type="scientific">Capnocytophaga stomatis</name>
    <dbReference type="NCBI Taxonomy" id="1848904"/>
    <lineage>
        <taxon>Bacteria</taxon>
        <taxon>Pseudomonadati</taxon>
        <taxon>Bacteroidota</taxon>
        <taxon>Flavobacteriia</taxon>
        <taxon>Flavobacteriales</taxon>
        <taxon>Flavobacteriaceae</taxon>
        <taxon>Capnocytophaga</taxon>
    </lineage>
</organism>
<reference evidence="1 2" key="1">
    <citation type="journal article" date="2016" name="Sci. Rep.">
        <title>Whole genome sequencing identifies a novel species of the genus Capnocytophaga isolated from dog and cat bite wounds in humans.</title>
        <authorList>
            <person name="Zangenah S."/>
            <person name="Abbasi N."/>
            <person name="Andersson A.F."/>
            <person name="Bergman P."/>
        </authorList>
    </citation>
    <scope>NUCLEOTIDE SEQUENCE [LARGE SCALE GENOMIC DNA]</scope>
    <source>
        <strain evidence="1 2">W5</strain>
    </source>
</reference>